<sequence length="370" mass="40608">MYGHLVGNTGNHTSVKGVPMPPTAWALSSEWSQIWDAPRFRGDGRVQKLALSREALGPLLKIAASCVAVLLPHVQGKEGAVVLALDELGCHLTVPLVSSWCLPFKVVAGFSRKGLKRPLAETFEATMGFEDGDLDGQKDSKRAASWRDFSSTDPLYALMGEVQEDKVVGEDGEVREATLNRYLETLMVKKAAGKPKDWVEVWAAMGIPIESQGKVLAPIVRFGLLHAPESLGSVLGELLKGHRVKTKAVEEAVVSGMAGTEDRYGVLREMLFMVFPKSPHSDWGWSRVGWSWQEWWKILEKTMSTIDSVSAFDELSLLLERIEASGGKPLAQQGQVWSEVRLSKVRALLCKLGGVEDENDLSACLDVTIR</sequence>
<dbReference type="EMBL" id="CAJNNW010037408">
    <property type="protein sequence ID" value="CAE8741618.1"/>
    <property type="molecule type" value="Genomic_DNA"/>
</dbReference>
<comment type="caution">
    <text evidence="1">The sequence shown here is derived from an EMBL/GenBank/DDBJ whole genome shotgun (WGS) entry which is preliminary data.</text>
</comment>
<organism evidence="1 2">
    <name type="scientific">Polarella glacialis</name>
    <name type="common">Dinoflagellate</name>
    <dbReference type="NCBI Taxonomy" id="89957"/>
    <lineage>
        <taxon>Eukaryota</taxon>
        <taxon>Sar</taxon>
        <taxon>Alveolata</taxon>
        <taxon>Dinophyceae</taxon>
        <taxon>Suessiales</taxon>
        <taxon>Suessiaceae</taxon>
        <taxon>Polarella</taxon>
    </lineage>
</organism>
<evidence type="ECO:0000313" key="2">
    <source>
        <dbReference type="Proteomes" id="UP000626109"/>
    </source>
</evidence>
<gene>
    <name evidence="1" type="ORF">PGLA2088_LOCUS50577</name>
</gene>
<accession>A0A813LXH8</accession>
<dbReference type="AlphaFoldDB" id="A0A813LXH8"/>
<reference evidence="1" key="1">
    <citation type="submission" date="2021-02" db="EMBL/GenBank/DDBJ databases">
        <authorList>
            <person name="Dougan E. K."/>
            <person name="Rhodes N."/>
            <person name="Thang M."/>
            <person name="Chan C."/>
        </authorList>
    </citation>
    <scope>NUCLEOTIDE SEQUENCE</scope>
</reference>
<proteinExistence type="predicted"/>
<name>A0A813LXH8_POLGL</name>
<protein>
    <submittedName>
        <fullName evidence="1">Uncharacterized protein</fullName>
    </submittedName>
</protein>
<dbReference type="Proteomes" id="UP000626109">
    <property type="component" value="Unassembled WGS sequence"/>
</dbReference>
<evidence type="ECO:0000313" key="1">
    <source>
        <dbReference type="EMBL" id="CAE8741618.1"/>
    </source>
</evidence>